<dbReference type="EMBL" id="BMNW01000011">
    <property type="protein sequence ID" value="GGM25148.1"/>
    <property type="molecule type" value="Genomic_DNA"/>
</dbReference>
<accession>A0ABQ2H3D3</accession>
<reference evidence="2" key="1">
    <citation type="journal article" date="2019" name="Int. J. Syst. Evol. Microbiol.">
        <title>The Global Catalogue of Microorganisms (GCM) 10K type strain sequencing project: providing services to taxonomists for standard genome sequencing and annotation.</title>
        <authorList>
            <consortium name="The Broad Institute Genomics Platform"/>
            <consortium name="The Broad Institute Genome Sequencing Center for Infectious Disease"/>
            <person name="Wu L."/>
            <person name="Ma J."/>
        </authorList>
    </citation>
    <scope>NUCLEOTIDE SEQUENCE [LARGE SCALE GENOMIC DNA]</scope>
    <source>
        <strain evidence="2">JCM 13501</strain>
    </source>
</reference>
<gene>
    <name evidence="1" type="ORF">GCM10009425_39970</name>
</gene>
<protein>
    <submittedName>
        <fullName evidence="1">Uncharacterized protein</fullName>
    </submittedName>
</protein>
<keyword evidence="2" id="KW-1185">Reference proteome</keyword>
<proteinExistence type="predicted"/>
<comment type="caution">
    <text evidence="1">The sequence shown here is derived from an EMBL/GenBank/DDBJ whole genome shotgun (WGS) entry which is preliminary data.</text>
</comment>
<dbReference type="Proteomes" id="UP000616499">
    <property type="component" value="Unassembled WGS sequence"/>
</dbReference>
<evidence type="ECO:0000313" key="1">
    <source>
        <dbReference type="EMBL" id="GGM25148.1"/>
    </source>
</evidence>
<organism evidence="1 2">
    <name type="scientific">Pseudomonas asuensis</name>
    <dbReference type="NCBI Taxonomy" id="1825787"/>
    <lineage>
        <taxon>Bacteria</taxon>
        <taxon>Pseudomonadati</taxon>
        <taxon>Pseudomonadota</taxon>
        <taxon>Gammaproteobacteria</taxon>
        <taxon>Pseudomonadales</taxon>
        <taxon>Pseudomonadaceae</taxon>
        <taxon>Pseudomonas</taxon>
    </lineage>
</organism>
<evidence type="ECO:0000313" key="2">
    <source>
        <dbReference type="Proteomes" id="UP000616499"/>
    </source>
</evidence>
<dbReference type="RefSeq" id="WP_188867900.1">
    <property type="nucleotide sequence ID" value="NZ_BMNW01000011.1"/>
</dbReference>
<name>A0ABQ2H3D3_9PSED</name>
<sequence>MSFTGTITLNHYQLKTLFDYSEENWGHFDSVILMYRSGEDCLAYAGPGLYTRTDVDDLEHTLYLACDSQDNDRAIQIAKNKFEQEVREYAEIEESEWRSGTAECKTMPSCWRQYSTDWMFKVPAKLKSCKSIGRCLCNEFRGTVIEVELEIPLDPAEDL</sequence>